<dbReference type="Proteomes" id="UP001596368">
    <property type="component" value="Unassembled WGS sequence"/>
</dbReference>
<sequence length="206" mass="23321">MSELRCTAYPTSVDHNSHIVSLTFPTVADYHTPIEVWGYRDAWADRFDAERDRLVDAFDDGVVAVEHIGSTSVPGLAAKPIVDICPVVPDMETAERQRSALESLGYEFNARREDWLAFERYDPDLPQQYNLHFHPTGSERLRRVLTFRDYLRDHDHARRAYESAKRHAAAAHPNDPSAYNDAKDDIAECLIVAAREAGYEPSFGSA</sequence>
<dbReference type="PANTHER" id="PTHR34822:SF1">
    <property type="entry name" value="GRPB FAMILY PROTEIN"/>
    <property type="match status" value="1"/>
</dbReference>
<dbReference type="InterPro" id="IPR043519">
    <property type="entry name" value="NT_sf"/>
</dbReference>
<dbReference type="AlphaFoldDB" id="A0ABD5XUB4"/>
<proteinExistence type="predicted"/>
<dbReference type="InterPro" id="IPR007344">
    <property type="entry name" value="GrpB/CoaE"/>
</dbReference>
<dbReference type="Pfam" id="PF04229">
    <property type="entry name" value="GrpB"/>
    <property type="match status" value="1"/>
</dbReference>
<dbReference type="RefSeq" id="WP_284014230.1">
    <property type="nucleotide sequence ID" value="NZ_CP126156.1"/>
</dbReference>
<name>A0ABD5XUB4_9EURY</name>
<organism evidence="1 2">
    <name type="scientific">Halobaculum litoreum</name>
    <dbReference type="NCBI Taxonomy" id="3031998"/>
    <lineage>
        <taxon>Archaea</taxon>
        <taxon>Methanobacteriati</taxon>
        <taxon>Methanobacteriota</taxon>
        <taxon>Stenosarchaea group</taxon>
        <taxon>Halobacteria</taxon>
        <taxon>Halobacteriales</taxon>
        <taxon>Haloferacaceae</taxon>
        <taxon>Halobaculum</taxon>
    </lineage>
</organism>
<evidence type="ECO:0000313" key="2">
    <source>
        <dbReference type="Proteomes" id="UP001596368"/>
    </source>
</evidence>
<protein>
    <submittedName>
        <fullName evidence="1">GrpB family protein</fullName>
    </submittedName>
</protein>
<accession>A0ABD5XUB4</accession>
<keyword evidence="2" id="KW-1185">Reference proteome</keyword>
<reference evidence="1 2" key="1">
    <citation type="journal article" date="2019" name="Int. J. Syst. Evol. Microbiol.">
        <title>The Global Catalogue of Microorganisms (GCM) 10K type strain sequencing project: providing services to taxonomists for standard genome sequencing and annotation.</title>
        <authorList>
            <consortium name="The Broad Institute Genomics Platform"/>
            <consortium name="The Broad Institute Genome Sequencing Center for Infectious Disease"/>
            <person name="Wu L."/>
            <person name="Ma J."/>
        </authorList>
    </citation>
    <scope>NUCLEOTIDE SEQUENCE [LARGE SCALE GENOMIC DNA]</scope>
    <source>
        <strain evidence="1 2">DT92</strain>
    </source>
</reference>
<dbReference type="EMBL" id="JBHSZG010000001">
    <property type="protein sequence ID" value="MFC7136772.1"/>
    <property type="molecule type" value="Genomic_DNA"/>
</dbReference>
<dbReference type="PANTHER" id="PTHR34822">
    <property type="entry name" value="GRPB DOMAIN PROTEIN (AFU_ORTHOLOGUE AFUA_1G01530)"/>
    <property type="match status" value="1"/>
</dbReference>
<dbReference type="Gene3D" id="3.30.460.10">
    <property type="entry name" value="Beta Polymerase, domain 2"/>
    <property type="match status" value="1"/>
</dbReference>
<gene>
    <name evidence="1" type="ORF">ACFQRB_10270</name>
</gene>
<comment type="caution">
    <text evidence="1">The sequence shown here is derived from an EMBL/GenBank/DDBJ whole genome shotgun (WGS) entry which is preliminary data.</text>
</comment>
<dbReference type="SUPFAM" id="SSF81301">
    <property type="entry name" value="Nucleotidyltransferase"/>
    <property type="match status" value="1"/>
</dbReference>
<evidence type="ECO:0000313" key="1">
    <source>
        <dbReference type="EMBL" id="MFC7136772.1"/>
    </source>
</evidence>
<dbReference type="GeneID" id="81121452"/>